<feature type="domain" description="DUF4440" evidence="2">
    <location>
        <begin position="58"/>
        <end position="170"/>
    </location>
</feature>
<organism evidence="3 4">
    <name type="scientific">Streptomyces nojiriensis</name>
    <dbReference type="NCBI Taxonomy" id="66374"/>
    <lineage>
        <taxon>Bacteria</taxon>
        <taxon>Bacillati</taxon>
        <taxon>Actinomycetota</taxon>
        <taxon>Actinomycetes</taxon>
        <taxon>Kitasatosporales</taxon>
        <taxon>Streptomycetaceae</taxon>
        <taxon>Streptomyces</taxon>
    </lineage>
</organism>
<keyword evidence="4" id="KW-1185">Reference proteome</keyword>
<dbReference type="InterPro" id="IPR011944">
    <property type="entry name" value="Steroid_delta5-4_isomerase"/>
</dbReference>
<evidence type="ECO:0000313" key="4">
    <source>
        <dbReference type="Proteomes" id="UP000613974"/>
    </source>
</evidence>
<dbReference type="SUPFAM" id="SSF54427">
    <property type="entry name" value="NTF2-like"/>
    <property type="match status" value="1"/>
</dbReference>
<dbReference type="Proteomes" id="UP000613974">
    <property type="component" value="Unassembled WGS sequence"/>
</dbReference>
<gene>
    <name evidence="3" type="ORF">Snoj_72860</name>
</gene>
<feature type="signal peptide" evidence="1">
    <location>
        <begin position="1"/>
        <end position="26"/>
    </location>
</feature>
<proteinExistence type="predicted"/>
<keyword evidence="1" id="KW-0732">Signal</keyword>
<reference evidence="4" key="1">
    <citation type="submission" date="2023-07" db="EMBL/GenBank/DDBJ databases">
        <title>Whole genome shotgun sequence of Streptomyces nojiriensis NBRC 13794.</title>
        <authorList>
            <person name="Komaki H."/>
            <person name="Tamura T."/>
        </authorList>
    </citation>
    <scope>NUCLEOTIDE SEQUENCE [LARGE SCALE GENOMIC DNA]</scope>
    <source>
        <strain evidence="4">NBRC 13794</strain>
    </source>
</reference>
<dbReference type="InterPro" id="IPR027843">
    <property type="entry name" value="DUF4440"/>
</dbReference>
<dbReference type="RefSeq" id="WP_229876557.1">
    <property type="nucleotide sequence ID" value="NZ_BMRL01000014.1"/>
</dbReference>
<dbReference type="EMBL" id="BNEC01000005">
    <property type="protein sequence ID" value="GHI73368.1"/>
    <property type="molecule type" value="Genomic_DNA"/>
</dbReference>
<protein>
    <recommendedName>
        <fullName evidence="2">DUF4440 domain-containing protein</fullName>
    </recommendedName>
</protein>
<comment type="caution">
    <text evidence="3">The sequence shown here is derived from an EMBL/GenBank/DDBJ whole genome shotgun (WGS) entry which is preliminary data.</text>
</comment>
<dbReference type="Gene3D" id="3.10.450.50">
    <property type="match status" value="1"/>
</dbReference>
<dbReference type="InterPro" id="IPR032710">
    <property type="entry name" value="NTF2-like_dom_sf"/>
</dbReference>
<evidence type="ECO:0000259" key="2">
    <source>
        <dbReference type="Pfam" id="PF14534"/>
    </source>
</evidence>
<evidence type="ECO:0000256" key="1">
    <source>
        <dbReference type="SAM" id="SignalP"/>
    </source>
</evidence>
<evidence type="ECO:0000313" key="3">
    <source>
        <dbReference type="EMBL" id="GHI73368.1"/>
    </source>
</evidence>
<feature type="chain" id="PRO_5046455667" description="DUF4440 domain-containing protein" evidence="1">
    <location>
        <begin position="27"/>
        <end position="199"/>
    </location>
</feature>
<dbReference type="GeneID" id="95591598"/>
<name>A0ABQ3SZ10_9ACTN</name>
<sequence>MNTKTLKRAALVTAALLALGAGGAYLYLDTTSDVRRAGTETCADVIPEGANRADGEAICATIDALTTAWARGDADAYGRQFTENATYTTYVGSHYEGRSDITEGHRALFKDFVKGTELAATFLDLRFLGTDAAILTGRGDDYTGTKPGPTELSKVQTYTLVRDPDGAWRIAAFHNTQRRNVMERFSFLFSPATAPKAER</sequence>
<dbReference type="NCBIfam" id="TIGR02246">
    <property type="entry name" value="SgcJ/EcaC family oxidoreductase"/>
    <property type="match status" value="1"/>
</dbReference>
<accession>A0ABQ3SZ10</accession>
<dbReference type="Pfam" id="PF14534">
    <property type="entry name" value="DUF4440"/>
    <property type="match status" value="1"/>
</dbReference>